<proteinExistence type="predicted"/>
<comment type="caution">
    <text evidence="1">The sequence shown here is derived from an EMBL/GenBank/DDBJ whole genome shotgun (WGS) entry which is preliminary data.</text>
</comment>
<dbReference type="GeneID" id="66103078"/>
<organism evidence="1 2">
    <name type="scientific">Guyanagaster necrorhizus</name>
    <dbReference type="NCBI Taxonomy" id="856835"/>
    <lineage>
        <taxon>Eukaryota</taxon>
        <taxon>Fungi</taxon>
        <taxon>Dikarya</taxon>
        <taxon>Basidiomycota</taxon>
        <taxon>Agaricomycotina</taxon>
        <taxon>Agaricomycetes</taxon>
        <taxon>Agaricomycetidae</taxon>
        <taxon>Agaricales</taxon>
        <taxon>Marasmiineae</taxon>
        <taxon>Physalacriaceae</taxon>
        <taxon>Guyanagaster</taxon>
    </lineage>
</organism>
<dbReference type="OrthoDB" id="2925553at2759"/>
<evidence type="ECO:0000313" key="1">
    <source>
        <dbReference type="EMBL" id="KAG7451104.1"/>
    </source>
</evidence>
<gene>
    <name evidence="1" type="ORF">BT62DRAFT_397918</name>
</gene>
<dbReference type="Proteomes" id="UP000812287">
    <property type="component" value="Unassembled WGS sequence"/>
</dbReference>
<reference evidence="1" key="1">
    <citation type="submission" date="2020-11" db="EMBL/GenBank/DDBJ databases">
        <title>Adaptations for nitrogen fixation in a non-lichenized fungal sporocarp promotes dispersal by wood-feeding termites.</title>
        <authorList>
            <consortium name="DOE Joint Genome Institute"/>
            <person name="Koch R.A."/>
            <person name="Yoon G."/>
            <person name="Arayal U."/>
            <person name="Lail K."/>
            <person name="Amirebrahimi M."/>
            <person name="Labutti K."/>
            <person name="Lipzen A."/>
            <person name="Riley R."/>
            <person name="Barry K."/>
            <person name="Henrissat B."/>
            <person name="Grigoriev I.V."/>
            <person name="Herr J.R."/>
            <person name="Aime M.C."/>
        </authorList>
    </citation>
    <scope>NUCLEOTIDE SEQUENCE</scope>
    <source>
        <strain evidence="1">MCA 3950</strain>
    </source>
</reference>
<evidence type="ECO:0000313" key="2">
    <source>
        <dbReference type="Proteomes" id="UP000812287"/>
    </source>
</evidence>
<protein>
    <submittedName>
        <fullName evidence="1">Uncharacterized protein</fullName>
    </submittedName>
</protein>
<sequence>MVEAIEKDDYVHTQCSSFVKKHLKRSSVDKTPRIKVDIRVRKDDIQNESDQQIIEVVGCRANDTLDIVLLSMRLDISSPQLRDNPHFYDRLLPQTLQGVESLAKRFLPFHSVLSDLDIPQGVNYLVLYCLPDTILLRAVTVRRSFGNIWNVNGSFILKGHEFYCLIYSTLTVVFQIPLEAITNRLRYSRISLLPMPKSSENPCDRIQGP</sequence>
<name>A0A9P7W1Z0_9AGAR</name>
<dbReference type="AlphaFoldDB" id="A0A9P7W1Z0"/>
<dbReference type="RefSeq" id="XP_043044604.1">
    <property type="nucleotide sequence ID" value="XM_043180782.1"/>
</dbReference>
<dbReference type="EMBL" id="MU250525">
    <property type="protein sequence ID" value="KAG7451104.1"/>
    <property type="molecule type" value="Genomic_DNA"/>
</dbReference>
<accession>A0A9P7W1Z0</accession>
<keyword evidence="2" id="KW-1185">Reference proteome</keyword>